<evidence type="ECO:0000256" key="1">
    <source>
        <dbReference type="SAM" id="MobiDB-lite"/>
    </source>
</evidence>
<reference evidence="3" key="1">
    <citation type="submission" date="2016-10" db="EMBL/GenBank/DDBJ databases">
        <authorList>
            <person name="Varghese N."/>
            <person name="Submissions S."/>
        </authorList>
    </citation>
    <scope>NUCLEOTIDE SEQUENCE [LARGE SCALE GENOMIC DNA]</scope>
    <source>
        <strain evidence="3">DSM 23313</strain>
    </source>
</reference>
<name>A0A1G8C4N6_9FLAO</name>
<evidence type="ECO:0000313" key="3">
    <source>
        <dbReference type="Proteomes" id="UP000243588"/>
    </source>
</evidence>
<dbReference type="EMBL" id="FNDQ01000003">
    <property type="protein sequence ID" value="SDH40461.1"/>
    <property type="molecule type" value="Genomic_DNA"/>
</dbReference>
<keyword evidence="3" id="KW-1185">Reference proteome</keyword>
<gene>
    <name evidence="2" type="ORF">SAMN05421818_103128</name>
</gene>
<dbReference type="RefSeq" id="WP_090405743.1">
    <property type="nucleotide sequence ID" value="NZ_FNDQ01000003.1"/>
</dbReference>
<dbReference type="AlphaFoldDB" id="A0A1G8C4N6"/>
<feature type="region of interest" description="Disordered" evidence="1">
    <location>
        <begin position="222"/>
        <end position="242"/>
    </location>
</feature>
<sequence>MKKVIFLFLILTSLSSVYGQRKSKKVETKPKIEYLDIREILENTSELGLTSKQTAAFTIKNEFIKRDLQNLNSKTDLDPAELKMNRRDLVIGYTQFIERTLTEDQLENWTKIKKEIEEAKAGETDYKTELRELETEYKANVKEIYRRYSKDRKIYYAQRDIARKQLEGKKLKLQKKYEVANLEEGAEDEKVLSLEEIANLTKEFDDYYNEPTQRSPLEYLEIREENSNGNGEVQYNEEEGDY</sequence>
<protein>
    <submittedName>
        <fullName evidence="2">Uncharacterized protein</fullName>
    </submittedName>
</protein>
<evidence type="ECO:0000313" key="2">
    <source>
        <dbReference type="EMBL" id="SDH40461.1"/>
    </source>
</evidence>
<organism evidence="2 3">
    <name type="scientific">Myroides phaeus</name>
    <dbReference type="NCBI Taxonomy" id="702745"/>
    <lineage>
        <taxon>Bacteria</taxon>
        <taxon>Pseudomonadati</taxon>
        <taxon>Bacteroidota</taxon>
        <taxon>Flavobacteriia</taxon>
        <taxon>Flavobacteriales</taxon>
        <taxon>Flavobacteriaceae</taxon>
        <taxon>Myroides</taxon>
    </lineage>
</organism>
<dbReference type="Proteomes" id="UP000243588">
    <property type="component" value="Unassembled WGS sequence"/>
</dbReference>
<proteinExistence type="predicted"/>
<accession>A0A1G8C4N6</accession>